<feature type="binding site" evidence="5">
    <location>
        <position position="43"/>
    </location>
    <ligand>
        <name>ATP</name>
        <dbReference type="ChEBI" id="CHEBI:30616"/>
    </ligand>
</feature>
<organism evidence="9 10">
    <name type="scientific">Streptomyces lusitanus</name>
    <dbReference type="NCBI Taxonomy" id="68232"/>
    <lineage>
        <taxon>Bacteria</taxon>
        <taxon>Bacillati</taxon>
        <taxon>Actinomycetota</taxon>
        <taxon>Actinomycetes</taxon>
        <taxon>Kitasatosporales</taxon>
        <taxon>Streptomycetaceae</taxon>
        <taxon>Streptomyces</taxon>
    </lineage>
</organism>
<feature type="compositionally biased region" description="Gly residues" evidence="6">
    <location>
        <begin position="313"/>
        <end position="324"/>
    </location>
</feature>
<feature type="region of interest" description="Disordered" evidence="6">
    <location>
        <begin position="305"/>
        <end position="389"/>
    </location>
</feature>
<gene>
    <name evidence="9" type="ORF">QNO04_24425</name>
</gene>
<name>A0ABU3JXB8_9ACTN</name>
<evidence type="ECO:0000259" key="8">
    <source>
        <dbReference type="PROSITE" id="PS50011"/>
    </source>
</evidence>
<feature type="region of interest" description="Disordered" evidence="6">
    <location>
        <begin position="410"/>
        <end position="461"/>
    </location>
</feature>
<keyword evidence="7" id="KW-0472">Membrane</keyword>
<evidence type="ECO:0000256" key="5">
    <source>
        <dbReference type="PROSITE-ProRule" id="PRU10141"/>
    </source>
</evidence>
<dbReference type="Gene3D" id="1.10.510.10">
    <property type="entry name" value="Transferase(Phosphotransferase) domain 1"/>
    <property type="match status" value="1"/>
</dbReference>
<protein>
    <submittedName>
        <fullName evidence="9">Serine/threonine-protein kinase</fullName>
        <ecNumber evidence="9">2.7.11.1</ecNumber>
    </submittedName>
</protein>
<evidence type="ECO:0000256" key="2">
    <source>
        <dbReference type="ARBA" id="ARBA00022741"/>
    </source>
</evidence>
<keyword evidence="1 9" id="KW-0808">Transferase</keyword>
<dbReference type="InterPro" id="IPR011009">
    <property type="entry name" value="Kinase-like_dom_sf"/>
</dbReference>
<dbReference type="SMART" id="SM00220">
    <property type="entry name" value="S_TKc"/>
    <property type="match status" value="1"/>
</dbReference>
<dbReference type="SUPFAM" id="SSF56112">
    <property type="entry name" value="Protein kinase-like (PK-like)"/>
    <property type="match status" value="1"/>
</dbReference>
<dbReference type="Pfam" id="PF00069">
    <property type="entry name" value="Pkinase"/>
    <property type="match status" value="1"/>
</dbReference>
<dbReference type="InterPro" id="IPR017441">
    <property type="entry name" value="Protein_kinase_ATP_BS"/>
</dbReference>
<evidence type="ECO:0000256" key="1">
    <source>
        <dbReference type="ARBA" id="ARBA00022679"/>
    </source>
</evidence>
<evidence type="ECO:0000256" key="6">
    <source>
        <dbReference type="SAM" id="MobiDB-lite"/>
    </source>
</evidence>
<dbReference type="EC" id="2.7.11.1" evidence="9"/>
<feature type="transmembrane region" description="Helical" evidence="7">
    <location>
        <begin position="467"/>
        <end position="488"/>
    </location>
</feature>
<evidence type="ECO:0000256" key="3">
    <source>
        <dbReference type="ARBA" id="ARBA00022777"/>
    </source>
</evidence>
<evidence type="ECO:0000313" key="9">
    <source>
        <dbReference type="EMBL" id="MDT6986601.1"/>
    </source>
</evidence>
<dbReference type="PROSITE" id="PS00108">
    <property type="entry name" value="PROTEIN_KINASE_ST"/>
    <property type="match status" value="1"/>
</dbReference>
<dbReference type="PANTHER" id="PTHR43289">
    <property type="entry name" value="MITOGEN-ACTIVATED PROTEIN KINASE KINASE KINASE 20-RELATED"/>
    <property type="match status" value="1"/>
</dbReference>
<dbReference type="EMBL" id="JASKMA010000019">
    <property type="protein sequence ID" value="MDT6986601.1"/>
    <property type="molecule type" value="Genomic_DNA"/>
</dbReference>
<dbReference type="GO" id="GO:0004674">
    <property type="term" value="F:protein serine/threonine kinase activity"/>
    <property type="evidence" value="ECO:0007669"/>
    <property type="project" value="UniProtKB-EC"/>
</dbReference>
<keyword evidence="2 5" id="KW-0547">Nucleotide-binding</keyword>
<keyword evidence="10" id="KW-1185">Reference proteome</keyword>
<feature type="compositionally biased region" description="Low complexity" evidence="6">
    <location>
        <begin position="519"/>
        <end position="533"/>
    </location>
</feature>
<reference evidence="9 10" key="1">
    <citation type="submission" date="2023-05" db="EMBL/GenBank/DDBJ databases">
        <title>Streptomyces fuscus sp. nov., a brown-black pigment producing actinomyces isolated from dry sand of Sea duck farm.</title>
        <authorList>
            <person name="Xie J."/>
            <person name="Shen N."/>
        </authorList>
    </citation>
    <scope>NUCLEOTIDE SEQUENCE [LARGE SCALE GENOMIC DNA]</scope>
    <source>
        <strain evidence="9 10">CGMCC 4.1745</strain>
    </source>
</reference>
<feature type="compositionally biased region" description="Pro residues" evidence="6">
    <location>
        <begin position="440"/>
        <end position="458"/>
    </location>
</feature>
<accession>A0ABU3JXB8</accession>
<feature type="compositionally biased region" description="Polar residues" evidence="6">
    <location>
        <begin position="643"/>
        <end position="652"/>
    </location>
</feature>
<keyword evidence="7" id="KW-0812">Transmembrane</keyword>
<evidence type="ECO:0000313" key="10">
    <source>
        <dbReference type="Proteomes" id="UP001249760"/>
    </source>
</evidence>
<proteinExistence type="predicted"/>
<dbReference type="InterPro" id="IPR000719">
    <property type="entry name" value="Prot_kinase_dom"/>
</dbReference>
<dbReference type="PROSITE" id="PS50011">
    <property type="entry name" value="PROTEIN_KINASE_DOM"/>
    <property type="match status" value="1"/>
</dbReference>
<evidence type="ECO:0000256" key="7">
    <source>
        <dbReference type="SAM" id="Phobius"/>
    </source>
</evidence>
<feature type="region of interest" description="Disordered" evidence="6">
    <location>
        <begin position="603"/>
        <end position="652"/>
    </location>
</feature>
<keyword evidence="3 9" id="KW-0418">Kinase</keyword>
<feature type="compositionally biased region" description="Pro residues" evidence="6">
    <location>
        <begin position="351"/>
        <end position="365"/>
    </location>
</feature>
<keyword evidence="4 5" id="KW-0067">ATP-binding</keyword>
<keyword evidence="7" id="KW-1133">Transmembrane helix</keyword>
<dbReference type="Gene3D" id="3.30.200.20">
    <property type="entry name" value="Phosphorylase Kinase, domain 1"/>
    <property type="match status" value="1"/>
</dbReference>
<dbReference type="InterPro" id="IPR008271">
    <property type="entry name" value="Ser/Thr_kinase_AS"/>
</dbReference>
<feature type="region of interest" description="Disordered" evidence="6">
    <location>
        <begin position="492"/>
        <end position="560"/>
    </location>
</feature>
<dbReference type="RefSeq" id="WP_394313731.1">
    <property type="nucleotide sequence ID" value="NZ_JASKMA010000019.1"/>
</dbReference>
<dbReference type="Proteomes" id="UP001249760">
    <property type="component" value="Unassembled WGS sequence"/>
</dbReference>
<sequence>MDQLGIGDPQTIGGYRLLARLGAGGMGQVYLARSDRGRTVAVKLVREELARQEEFRARFRQEVRAARQVGGHWTAPVLDADTEAAVPWVATGYVAGPSLQQVVGHDHGALPERSVRILAAGLAHALKDIHAAGIIHRDLKPSNVLVTIDGPRVIDFGIARALETVTDGGLTRTGALVGSPGFMAPEQVRGDRITPACDVFCLGSVLAYAATGALPFGAANSGVHALMFRIAQEEPDLTQVPEGLADLVRECLRKDPAARPSLDEVLARTGAEDTVADGRSRDPWLPGALVAQLGRHAVRLLDAEDPQASPGSGAPGAGAPGAGEPGASADSVGADPAPPEQHARAADDGAVPPPDAPAPPPPGPPGVNHLPTVVVGQGGEPAPPPAPAPGAGAYGAGAYGGGAYGGDAYGPGAHGHPQQHPQPPAYGYPYGGHGANGTPPYGPPPFPAQPQPYGPPQQPRRDNRSTALLVVIALVVALAAGGSVYALMSGARGDDRAGGDPSTPAAPSTPQNTSEGGTADDAPPAQSSPPTSDAPEDGTVPAEFLGSWSGSIDNDSGSHSRRLTVQQGEVGDTVMSLVADGPAGSGTYHCVFEARLTGTSGGRLQLGPSSVTTGEPRSACTPGAASEITLLPDGSLRRVSDGTGEQLTYTRD</sequence>
<comment type="caution">
    <text evidence="9">The sequence shown here is derived from an EMBL/GenBank/DDBJ whole genome shotgun (WGS) entry which is preliminary data.</text>
</comment>
<evidence type="ECO:0000256" key="4">
    <source>
        <dbReference type="ARBA" id="ARBA00022840"/>
    </source>
</evidence>
<feature type="domain" description="Protein kinase" evidence="8">
    <location>
        <begin position="15"/>
        <end position="285"/>
    </location>
</feature>
<dbReference type="CDD" id="cd14014">
    <property type="entry name" value="STKc_PknB_like"/>
    <property type="match status" value="1"/>
</dbReference>
<feature type="compositionally biased region" description="Polar residues" evidence="6">
    <location>
        <begin position="548"/>
        <end position="560"/>
    </location>
</feature>
<dbReference type="PANTHER" id="PTHR43289:SF34">
    <property type="entry name" value="SERINE_THREONINE-PROTEIN KINASE YBDM-RELATED"/>
    <property type="match status" value="1"/>
</dbReference>
<dbReference type="PROSITE" id="PS00107">
    <property type="entry name" value="PROTEIN_KINASE_ATP"/>
    <property type="match status" value="1"/>
</dbReference>
<feature type="compositionally biased region" description="Polar residues" evidence="6">
    <location>
        <begin position="505"/>
        <end position="516"/>
    </location>
</feature>